<protein>
    <submittedName>
        <fullName evidence="2">Uncharacterized protein</fullName>
    </submittedName>
</protein>
<sequence>MKRFEASPIAVFILSAALWRSSEALLMKKMMKSAMMMGSMMKHDMSDWSMPLTLMPPDWHYTHQTEMDIHPTIVMNAIPNGKTSAVMVEDWHSHMPPLMMSMKPSIEKKETMTMMKMMTKMKDGAEMAHEVADQKMRMHISMHAANDKPPTAMTVETSRPPCKVNQISGVMTVTPNTEPVMARPEMISAPLMAVPPQMMQPQMVQPQMVQPQMIQPMQSPIQQPVMMMPTNNAFPSNVMASRMDRRA</sequence>
<organism evidence="2 3">
    <name type="scientific">Varroa destructor</name>
    <name type="common">Honeybee mite</name>
    <dbReference type="NCBI Taxonomy" id="109461"/>
    <lineage>
        <taxon>Eukaryota</taxon>
        <taxon>Metazoa</taxon>
        <taxon>Ecdysozoa</taxon>
        <taxon>Arthropoda</taxon>
        <taxon>Chelicerata</taxon>
        <taxon>Arachnida</taxon>
        <taxon>Acari</taxon>
        <taxon>Parasitiformes</taxon>
        <taxon>Mesostigmata</taxon>
        <taxon>Gamasina</taxon>
        <taxon>Dermanyssoidea</taxon>
        <taxon>Varroidae</taxon>
        <taxon>Varroa</taxon>
    </lineage>
</organism>
<evidence type="ECO:0000313" key="3">
    <source>
        <dbReference type="Proteomes" id="UP000594260"/>
    </source>
</evidence>
<dbReference type="GeneID" id="111251471"/>
<reference evidence="2" key="1">
    <citation type="submission" date="2021-01" db="UniProtKB">
        <authorList>
            <consortium name="EnsemblMetazoa"/>
        </authorList>
    </citation>
    <scope>IDENTIFICATION</scope>
</reference>
<feature type="signal peptide" evidence="1">
    <location>
        <begin position="1"/>
        <end position="24"/>
    </location>
</feature>
<dbReference type="EnsemblMetazoa" id="XM_022808067">
    <property type="protein sequence ID" value="XP_022663802"/>
    <property type="gene ID" value="LOC111251471"/>
</dbReference>
<name>A0A7M7KP16_VARDE</name>
<dbReference type="RefSeq" id="XP_022663802.1">
    <property type="nucleotide sequence ID" value="XM_022808067.1"/>
</dbReference>
<keyword evidence="3" id="KW-1185">Reference proteome</keyword>
<dbReference type="InParanoid" id="A0A7M7KP16"/>
<keyword evidence="1" id="KW-0732">Signal</keyword>
<evidence type="ECO:0000256" key="1">
    <source>
        <dbReference type="SAM" id="SignalP"/>
    </source>
</evidence>
<feature type="chain" id="PRO_5029631384" evidence="1">
    <location>
        <begin position="25"/>
        <end position="247"/>
    </location>
</feature>
<proteinExistence type="predicted"/>
<dbReference type="Proteomes" id="UP000594260">
    <property type="component" value="Unplaced"/>
</dbReference>
<evidence type="ECO:0000313" key="2">
    <source>
        <dbReference type="EnsemblMetazoa" id="XP_022663802"/>
    </source>
</evidence>
<accession>A0A7M7KP16</accession>
<dbReference type="AlphaFoldDB" id="A0A7M7KP16"/>
<dbReference type="KEGG" id="vde:111251471"/>